<dbReference type="AlphaFoldDB" id="A0A6C0AEY7"/>
<accession>A0A6C0AEY7</accession>
<organism evidence="1">
    <name type="scientific">viral metagenome</name>
    <dbReference type="NCBI Taxonomy" id="1070528"/>
    <lineage>
        <taxon>unclassified sequences</taxon>
        <taxon>metagenomes</taxon>
        <taxon>organismal metagenomes</taxon>
    </lineage>
</organism>
<evidence type="ECO:0000313" key="1">
    <source>
        <dbReference type="EMBL" id="QHS77935.1"/>
    </source>
</evidence>
<reference evidence="1" key="1">
    <citation type="journal article" date="2020" name="Nature">
        <title>Giant virus diversity and host interactions through global metagenomics.</title>
        <authorList>
            <person name="Schulz F."/>
            <person name="Roux S."/>
            <person name="Paez-Espino D."/>
            <person name="Jungbluth S."/>
            <person name="Walsh D.A."/>
            <person name="Denef V.J."/>
            <person name="McMahon K.D."/>
            <person name="Konstantinidis K.T."/>
            <person name="Eloe-Fadrosh E.A."/>
            <person name="Kyrpides N.C."/>
            <person name="Woyke T."/>
        </authorList>
    </citation>
    <scope>NUCLEOTIDE SEQUENCE</scope>
    <source>
        <strain evidence="1">GVMAG-S-1021933-23</strain>
    </source>
</reference>
<dbReference type="EMBL" id="MN740593">
    <property type="protein sequence ID" value="QHS77935.1"/>
    <property type="molecule type" value="Genomic_DNA"/>
</dbReference>
<sequence length="120" mass="14055">MISILDFSETLQTVFPNILENPQLKTLIIYLFIKHLNEIPKRDLKCIKIHHIKEIFQQIKNKIKNNILISIFDISNFNLNHFRQIFIDDVDDLAEFLLPIFMQPMSLTAKPPLPGNNQPS</sequence>
<protein>
    <submittedName>
        <fullName evidence="1">Uncharacterized protein</fullName>
    </submittedName>
</protein>
<name>A0A6C0AEY7_9ZZZZ</name>
<proteinExistence type="predicted"/>